<keyword evidence="8" id="KW-1185">Reference proteome</keyword>
<evidence type="ECO:0000256" key="2">
    <source>
        <dbReference type="ARBA" id="ARBA00022475"/>
    </source>
</evidence>
<name>A0A844Z1G8_9SPHN</name>
<feature type="transmembrane region" description="Helical" evidence="6">
    <location>
        <begin position="95"/>
        <end position="116"/>
    </location>
</feature>
<feature type="transmembrane region" description="Helical" evidence="6">
    <location>
        <begin position="403"/>
        <end position="428"/>
    </location>
</feature>
<evidence type="ECO:0000256" key="3">
    <source>
        <dbReference type="ARBA" id="ARBA00022692"/>
    </source>
</evidence>
<keyword evidence="2" id="KW-1003">Cell membrane</keyword>
<dbReference type="OrthoDB" id="7421175at2"/>
<feature type="transmembrane region" description="Helical" evidence="6">
    <location>
        <begin position="155"/>
        <end position="176"/>
    </location>
</feature>
<dbReference type="RefSeq" id="WP_160613007.1">
    <property type="nucleotide sequence ID" value="NZ_JAUFQM010000001.1"/>
</dbReference>
<reference evidence="7 8" key="1">
    <citation type="submission" date="2019-12" db="EMBL/GenBank/DDBJ databases">
        <title>Genomic-based taxomic classification of the family Erythrobacteraceae.</title>
        <authorList>
            <person name="Xu L."/>
        </authorList>
    </citation>
    <scope>NUCLEOTIDE SEQUENCE [LARGE SCALE GENOMIC DNA]</scope>
    <source>
        <strain evidence="7 8">KCTC 42006</strain>
    </source>
</reference>
<evidence type="ECO:0000256" key="6">
    <source>
        <dbReference type="SAM" id="Phobius"/>
    </source>
</evidence>
<dbReference type="PANTHER" id="PTHR30250">
    <property type="entry name" value="PST FAMILY PREDICTED COLANIC ACID TRANSPORTER"/>
    <property type="match status" value="1"/>
</dbReference>
<proteinExistence type="predicted"/>
<feature type="transmembrane region" description="Helical" evidence="6">
    <location>
        <begin position="313"/>
        <end position="332"/>
    </location>
</feature>
<protein>
    <submittedName>
        <fullName evidence="7">Oligosaccharide flippase family protein</fullName>
    </submittedName>
</protein>
<accession>A0A844Z1G8</accession>
<feature type="transmembrane region" description="Helical" evidence="6">
    <location>
        <begin position="380"/>
        <end position="397"/>
    </location>
</feature>
<feature type="transmembrane region" description="Helical" evidence="6">
    <location>
        <begin position="440"/>
        <end position="460"/>
    </location>
</feature>
<evidence type="ECO:0000256" key="4">
    <source>
        <dbReference type="ARBA" id="ARBA00022989"/>
    </source>
</evidence>
<keyword evidence="4 6" id="KW-1133">Transmembrane helix</keyword>
<keyword evidence="5 6" id="KW-0472">Membrane</keyword>
<dbReference type="InterPro" id="IPR050833">
    <property type="entry name" value="Poly_Biosynth_Transport"/>
</dbReference>
<evidence type="ECO:0000256" key="1">
    <source>
        <dbReference type="ARBA" id="ARBA00004651"/>
    </source>
</evidence>
<organism evidence="7 8">
    <name type="scientific">Pontixanthobacter aestiaquae</name>
    <dbReference type="NCBI Taxonomy" id="1509367"/>
    <lineage>
        <taxon>Bacteria</taxon>
        <taxon>Pseudomonadati</taxon>
        <taxon>Pseudomonadota</taxon>
        <taxon>Alphaproteobacteria</taxon>
        <taxon>Sphingomonadales</taxon>
        <taxon>Erythrobacteraceae</taxon>
        <taxon>Pontixanthobacter</taxon>
    </lineage>
</organism>
<dbReference type="Proteomes" id="UP000460290">
    <property type="component" value="Unassembled WGS sequence"/>
</dbReference>
<feature type="transmembrane region" description="Helical" evidence="6">
    <location>
        <begin position="20"/>
        <end position="43"/>
    </location>
</feature>
<evidence type="ECO:0000313" key="7">
    <source>
        <dbReference type="EMBL" id="MXO82571.1"/>
    </source>
</evidence>
<comment type="subcellular location">
    <subcellularLocation>
        <location evidence="1">Cell membrane</location>
        <topology evidence="1">Multi-pass membrane protein</topology>
    </subcellularLocation>
</comment>
<dbReference type="PANTHER" id="PTHR30250:SF11">
    <property type="entry name" value="O-ANTIGEN TRANSPORTER-RELATED"/>
    <property type="match status" value="1"/>
</dbReference>
<dbReference type="InterPro" id="IPR002797">
    <property type="entry name" value="Polysacc_synth"/>
</dbReference>
<feature type="transmembrane region" description="Helical" evidence="6">
    <location>
        <begin position="55"/>
        <end position="75"/>
    </location>
</feature>
<dbReference type="EMBL" id="WTYZ01000001">
    <property type="protein sequence ID" value="MXO82571.1"/>
    <property type="molecule type" value="Genomic_DNA"/>
</dbReference>
<evidence type="ECO:0000313" key="8">
    <source>
        <dbReference type="Proteomes" id="UP000460290"/>
    </source>
</evidence>
<feature type="transmembrane region" description="Helical" evidence="6">
    <location>
        <begin position="122"/>
        <end position="143"/>
    </location>
</feature>
<sequence>MSADSHPIAGEKRDLRKGALQILSGFGVRMAARILLIVFVARMYGIEDFGRLGEIVAVVELLATFATFGLAKVLLGRLSEEGQEQHAATRIAEAAGLVAILSFSMTAILWVAWPLLASQSMAGSEFVLFGIPLIALSEIATTATRHFRTALWDTLVKALVKPWSFLILAVAAYYWLAGTTLPSGKVISSEQALLGAYIGSLALTACAALLATSASFGRGFFAGRSRPTFRGIFNLAKLSFPIALNDTSVYAFRRIDIIILAVVAGPKATGIYYLAQQIATVVEKVRYLFEPVLAPIIAQSKSLDTIGEHLRRLGWFIFAAQTAIIVLFAIFGEPLLSWFGTGFAFGLFVVLAILVGELLDGSFGLCELPMVYRHPAWPPRMALAALAIEVVLVWILATQYGALGAAIGFATAMLVLAAMRIVAVRSLYGFKVLGLRQPALAIAAIGIVLLANSALMPAVFR</sequence>
<dbReference type="GO" id="GO:0005886">
    <property type="term" value="C:plasma membrane"/>
    <property type="evidence" value="ECO:0007669"/>
    <property type="project" value="UniProtKB-SubCell"/>
</dbReference>
<dbReference type="AlphaFoldDB" id="A0A844Z1G8"/>
<feature type="transmembrane region" description="Helical" evidence="6">
    <location>
        <begin position="196"/>
        <end position="221"/>
    </location>
</feature>
<gene>
    <name evidence="7" type="ORF">GRI35_04185</name>
</gene>
<dbReference type="Pfam" id="PF01943">
    <property type="entry name" value="Polysacc_synt"/>
    <property type="match status" value="1"/>
</dbReference>
<feature type="transmembrane region" description="Helical" evidence="6">
    <location>
        <begin position="338"/>
        <end position="359"/>
    </location>
</feature>
<keyword evidence="3 6" id="KW-0812">Transmembrane</keyword>
<comment type="caution">
    <text evidence="7">The sequence shown here is derived from an EMBL/GenBank/DDBJ whole genome shotgun (WGS) entry which is preliminary data.</text>
</comment>
<evidence type="ECO:0000256" key="5">
    <source>
        <dbReference type="ARBA" id="ARBA00023136"/>
    </source>
</evidence>